<evidence type="ECO:0000256" key="1">
    <source>
        <dbReference type="ARBA" id="ARBA00023450"/>
    </source>
</evidence>
<dbReference type="SMART" id="SM00507">
    <property type="entry name" value="HNHc"/>
    <property type="match status" value="1"/>
</dbReference>
<dbReference type="CDD" id="cd00085">
    <property type="entry name" value="HNHc"/>
    <property type="match status" value="1"/>
</dbReference>
<dbReference type="EMBL" id="CAEZSV010000140">
    <property type="protein sequence ID" value="CAB4556377.1"/>
    <property type="molecule type" value="Genomic_DNA"/>
</dbReference>
<dbReference type="InterPro" id="IPR003870">
    <property type="entry name" value="DUF222"/>
</dbReference>
<evidence type="ECO:0000259" key="2">
    <source>
        <dbReference type="SMART" id="SM00507"/>
    </source>
</evidence>
<protein>
    <submittedName>
        <fullName evidence="3">Unannotated protein</fullName>
    </submittedName>
</protein>
<dbReference type="GO" id="GO:0008270">
    <property type="term" value="F:zinc ion binding"/>
    <property type="evidence" value="ECO:0007669"/>
    <property type="project" value="InterPro"/>
</dbReference>
<reference evidence="3" key="1">
    <citation type="submission" date="2020-05" db="EMBL/GenBank/DDBJ databases">
        <authorList>
            <person name="Chiriac C."/>
            <person name="Salcher M."/>
            <person name="Ghai R."/>
            <person name="Kavagutti S V."/>
        </authorList>
    </citation>
    <scope>NUCLEOTIDE SEQUENCE</scope>
</reference>
<dbReference type="GO" id="GO:0003676">
    <property type="term" value="F:nucleic acid binding"/>
    <property type="evidence" value="ECO:0007669"/>
    <property type="project" value="InterPro"/>
</dbReference>
<dbReference type="InterPro" id="IPR002711">
    <property type="entry name" value="HNH"/>
</dbReference>
<evidence type="ECO:0000313" key="3">
    <source>
        <dbReference type="EMBL" id="CAB4556377.1"/>
    </source>
</evidence>
<dbReference type="AlphaFoldDB" id="A0A6J6CY53"/>
<feature type="domain" description="HNH nuclease" evidence="2">
    <location>
        <begin position="386"/>
        <end position="438"/>
    </location>
</feature>
<dbReference type="Pfam" id="PF01844">
    <property type="entry name" value="HNH"/>
    <property type="match status" value="1"/>
</dbReference>
<accession>A0A6J6CY53</accession>
<name>A0A6J6CY53_9ZZZZ</name>
<dbReference type="InterPro" id="IPR003615">
    <property type="entry name" value="HNH_nuc"/>
</dbReference>
<dbReference type="Pfam" id="PF02720">
    <property type="entry name" value="DUF222"/>
    <property type="match status" value="1"/>
</dbReference>
<dbReference type="GO" id="GO:0004519">
    <property type="term" value="F:endonuclease activity"/>
    <property type="evidence" value="ECO:0007669"/>
    <property type="project" value="InterPro"/>
</dbReference>
<dbReference type="Gene3D" id="1.10.30.50">
    <property type="match status" value="1"/>
</dbReference>
<comment type="similarity">
    <text evidence="1">Belongs to the Rv1128c/1148c/1588c/1702c/1945/3466 family.</text>
</comment>
<organism evidence="3">
    <name type="scientific">freshwater metagenome</name>
    <dbReference type="NCBI Taxonomy" id="449393"/>
    <lineage>
        <taxon>unclassified sequences</taxon>
        <taxon>metagenomes</taxon>
        <taxon>ecological metagenomes</taxon>
    </lineage>
</organism>
<sequence length="476" mass="51590">MNPLDQRVSEIKCGKPNAHALVELISISRYELTPDGRVELLAALEKHLSWLQSHIHEVTYLISLDQPGAQSEGAFSGYGADGGAITSDLNDQEREEIAAALRISPNTAQHRIDTATLLVHHLPETTRALADGSISTAHANAIARESAPLIYGGADKTIIAKIEAKALASAEFSTPNQIAVAMRKAVAQATPQELEERFASAREERKVISYPERDGMATISALLTAPDARLVMRSLELKIRESQERAGSADQRRADAFVQFFTEEPLQNTTRVAPPSAAQSFQSATARTSGVENVSSSEADSIALVRPQASEKSARKNSAMTINVIVDLPTLLGLAENPAELSGYGPIPATLARELAASHQWRRFISDPITGELLEVGREKYQPPAALIEFINARDKTCRFPGCRRAAELSDIDHAIPWDEGGQTSPANLGALCRRHHRLKTHGGWKISSNADGSCTWTSPYGKSYFVPARPINEVA</sequence>
<proteinExistence type="inferred from homology"/>
<gene>
    <name evidence="3" type="ORF">UFOPK1506_00779</name>
</gene>